<feature type="domain" description="Uracil-DNA glycosylase-like" evidence="8">
    <location>
        <begin position="3"/>
        <end position="148"/>
    </location>
</feature>
<dbReference type="InterPro" id="IPR039134">
    <property type="entry name" value="SMUG1"/>
</dbReference>
<organism evidence="9 10">
    <name type="scientific">Molorchus minor</name>
    <dbReference type="NCBI Taxonomy" id="1323400"/>
    <lineage>
        <taxon>Eukaryota</taxon>
        <taxon>Metazoa</taxon>
        <taxon>Ecdysozoa</taxon>
        <taxon>Arthropoda</taxon>
        <taxon>Hexapoda</taxon>
        <taxon>Insecta</taxon>
        <taxon>Pterygota</taxon>
        <taxon>Neoptera</taxon>
        <taxon>Endopterygota</taxon>
        <taxon>Coleoptera</taxon>
        <taxon>Polyphaga</taxon>
        <taxon>Cucujiformia</taxon>
        <taxon>Chrysomeloidea</taxon>
        <taxon>Cerambycidae</taxon>
        <taxon>Lamiinae</taxon>
        <taxon>Monochamini</taxon>
        <taxon>Molorchus</taxon>
    </lineage>
</organism>
<keyword evidence="7" id="KW-0539">Nucleus</keyword>
<dbReference type="EMBL" id="JAPWTJ010000748">
    <property type="protein sequence ID" value="KAJ8975926.1"/>
    <property type="molecule type" value="Genomic_DNA"/>
</dbReference>
<evidence type="ECO:0000256" key="4">
    <source>
        <dbReference type="ARBA" id="ARBA00022801"/>
    </source>
</evidence>
<evidence type="ECO:0000256" key="5">
    <source>
        <dbReference type="ARBA" id="ARBA00023125"/>
    </source>
</evidence>
<protein>
    <recommendedName>
        <fullName evidence="8">Uracil-DNA glycosylase-like domain-containing protein</fullName>
    </recommendedName>
</protein>
<proteinExistence type="inferred from homology"/>
<evidence type="ECO:0000256" key="6">
    <source>
        <dbReference type="ARBA" id="ARBA00023204"/>
    </source>
</evidence>
<evidence type="ECO:0000256" key="3">
    <source>
        <dbReference type="ARBA" id="ARBA00022763"/>
    </source>
</evidence>
<dbReference type="PANTHER" id="PTHR13235">
    <property type="entry name" value="SINGLE-STRAND SELECTIVE MONOFUNCTIONAL URACIL DNA GLYCOSYLASE"/>
    <property type="match status" value="1"/>
</dbReference>
<sequence length="159" mass="18474">MCQTGVPFGDPKWVRNWLKVEAEVGKPQIECPDRRISGFSSEKSEYSFVANYCPLAFMKHDGGNITPGEIKNIQDRNALESVCEEAYLALIELLEPEIIIAIGRYMETKTKNLLQRNNIQRRVLYMPHPSPRVVNHHKWPEKVTEFLQENNLLPFFTRE</sequence>
<evidence type="ECO:0000313" key="10">
    <source>
        <dbReference type="Proteomes" id="UP001162164"/>
    </source>
</evidence>
<dbReference type="Gene3D" id="3.40.470.10">
    <property type="entry name" value="Uracil-DNA glycosylase-like domain"/>
    <property type="match status" value="2"/>
</dbReference>
<gene>
    <name evidence="9" type="ORF">NQ317_014886</name>
</gene>
<evidence type="ECO:0000256" key="2">
    <source>
        <dbReference type="ARBA" id="ARBA00007889"/>
    </source>
</evidence>
<comment type="similarity">
    <text evidence="2">Belongs to the uracil-DNA glycosylase (UDG) superfamily. SMUG1 family.</text>
</comment>
<accession>A0ABQ9JD26</accession>
<evidence type="ECO:0000256" key="1">
    <source>
        <dbReference type="ARBA" id="ARBA00004123"/>
    </source>
</evidence>
<comment type="caution">
    <text evidence="9">The sequence shown here is derived from an EMBL/GenBank/DDBJ whole genome shotgun (WGS) entry which is preliminary data.</text>
</comment>
<dbReference type="PANTHER" id="PTHR13235:SF2">
    <property type="entry name" value="SINGLE-STRAND SELECTIVE MONOFUNCTIONAL URACIL DNA GLYCOSYLASE"/>
    <property type="match status" value="1"/>
</dbReference>
<reference evidence="9" key="1">
    <citation type="journal article" date="2023" name="Insect Mol. Biol.">
        <title>Genome sequencing provides insights into the evolution of gene families encoding plant cell wall-degrading enzymes in longhorned beetles.</title>
        <authorList>
            <person name="Shin N.R."/>
            <person name="Okamura Y."/>
            <person name="Kirsch R."/>
            <person name="Pauchet Y."/>
        </authorList>
    </citation>
    <scope>NUCLEOTIDE SEQUENCE</scope>
    <source>
        <strain evidence="9">MMC_N1</strain>
    </source>
</reference>
<dbReference type="Pfam" id="PF03167">
    <property type="entry name" value="UDG"/>
    <property type="match status" value="1"/>
</dbReference>
<evidence type="ECO:0000259" key="8">
    <source>
        <dbReference type="Pfam" id="PF03167"/>
    </source>
</evidence>
<dbReference type="SUPFAM" id="SSF52141">
    <property type="entry name" value="Uracil-DNA glycosylase-like"/>
    <property type="match status" value="1"/>
</dbReference>
<dbReference type="Proteomes" id="UP001162164">
    <property type="component" value="Unassembled WGS sequence"/>
</dbReference>
<keyword evidence="4" id="KW-0378">Hydrolase</keyword>
<dbReference type="InterPro" id="IPR036895">
    <property type="entry name" value="Uracil-DNA_glycosylase-like_sf"/>
</dbReference>
<keyword evidence="3" id="KW-0227">DNA damage</keyword>
<keyword evidence="10" id="KW-1185">Reference proteome</keyword>
<evidence type="ECO:0000313" key="9">
    <source>
        <dbReference type="EMBL" id="KAJ8975926.1"/>
    </source>
</evidence>
<keyword evidence="5" id="KW-0238">DNA-binding</keyword>
<comment type="subcellular location">
    <subcellularLocation>
        <location evidence="1">Nucleus</location>
    </subcellularLocation>
</comment>
<name>A0ABQ9JD26_9CUCU</name>
<dbReference type="InterPro" id="IPR005122">
    <property type="entry name" value="Uracil-DNA_glycosylase-like"/>
</dbReference>
<keyword evidence="6" id="KW-0234">DNA repair</keyword>
<evidence type="ECO:0000256" key="7">
    <source>
        <dbReference type="ARBA" id="ARBA00023242"/>
    </source>
</evidence>